<name>A0AAE0PML8_SORBR</name>
<dbReference type="Proteomes" id="UP001281003">
    <property type="component" value="Unassembled WGS sequence"/>
</dbReference>
<protein>
    <submittedName>
        <fullName evidence="3">Uncharacterized protein</fullName>
    </submittedName>
</protein>
<sequence length="519" mass="56064">MFVNLIGNMKASLDSNPDATNPYIQHYIPFCLRSPLLTRVAIATAAGWLNVAGLIDTTVAMAHKGQAIALLNDHIKSSLVAGDEGIAGVVQLIINEWYWGEKQSLHYHMGGLCEMIKLRGGFRTLGLNGLISKLAITSDVGIALSFEVAPSLRGGHEFDFQDSTQPPLQLALNTPLISTISSGPLPHFASCFEEFRIHHTTASILDDMRFIVNAVLVLPDDASAKEVRKVQLAADWVHDRVLGFPPDAPVMGGHSPGSGNAPSPGIDTALDSQIRRGMDSNGGLSTGASPTTQITQQFSAYGLGAQQQQPTGHISGIHADVMPKQRERSIGEDLAGQPRVETPDYVYRAIRISAILYSRAIMTRRPFSEVVGIEDFLELWTTAWRVPLATWRTLLGVCNWMLLPLISSGKNTGHDLWVKSMMNVTLLQMGMGHWEIARRTMDAAMQLQRWLKGDSNVNLNDNIGSSNIDPGSGGSRSGSVKSEFGADFGGRRGSAGDDKSTKARLAKGKGKMEPNSGST</sequence>
<evidence type="ECO:0000256" key="1">
    <source>
        <dbReference type="ARBA" id="ARBA00023242"/>
    </source>
</evidence>
<comment type="caution">
    <text evidence="3">The sequence shown here is derived from an EMBL/GenBank/DDBJ whole genome shotgun (WGS) entry which is preliminary data.</text>
</comment>
<organism evidence="3 4">
    <name type="scientific">Sordaria brevicollis</name>
    <dbReference type="NCBI Taxonomy" id="83679"/>
    <lineage>
        <taxon>Eukaryota</taxon>
        <taxon>Fungi</taxon>
        <taxon>Dikarya</taxon>
        <taxon>Ascomycota</taxon>
        <taxon>Pezizomycotina</taxon>
        <taxon>Sordariomycetes</taxon>
        <taxon>Sordariomycetidae</taxon>
        <taxon>Sordariales</taxon>
        <taxon>Sordariaceae</taxon>
        <taxon>Sordaria</taxon>
    </lineage>
</organism>
<dbReference type="PANTHER" id="PTHR37540">
    <property type="entry name" value="TRANSCRIPTION FACTOR (ACR-2), PUTATIVE-RELATED-RELATED"/>
    <property type="match status" value="1"/>
</dbReference>
<dbReference type="Pfam" id="PF11951">
    <property type="entry name" value="Fungal_trans_2"/>
    <property type="match status" value="1"/>
</dbReference>
<dbReference type="InterPro" id="IPR021858">
    <property type="entry name" value="Fun_TF"/>
</dbReference>
<reference evidence="3" key="1">
    <citation type="journal article" date="2023" name="Mol. Phylogenet. Evol.">
        <title>Genome-scale phylogeny and comparative genomics of the fungal order Sordariales.</title>
        <authorList>
            <person name="Hensen N."/>
            <person name="Bonometti L."/>
            <person name="Westerberg I."/>
            <person name="Brannstrom I.O."/>
            <person name="Guillou S."/>
            <person name="Cros-Aarteil S."/>
            <person name="Calhoun S."/>
            <person name="Haridas S."/>
            <person name="Kuo A."/>
            <person name="Mondo S."/>
            <person name="Pangilinan J."/>
            <person name="Riley R."/>
            <person name="LaButti K."/>
            <person name="Andreopoulos B."/>
            <person name="Lipzen A."/>
            <person name="Chen C."/>
            <person name="Yan M."/>
            <person name="Daum C."/>
            <person name="Ng V."/>
            <person name="Clum A."/>
            <person name="Steindorff A."/>
            <person name="Ohm R.A."/>
            <person name="Martin F."/>
            <person name="Silar P."/>
            <person name="Natvig D.O."/>
            <person name="Lalanne C."/>
            <person name="Gautier V."/>
            <person name="Ament-Velasquez S.L."/>
            <person name="Kruys A."/>
            <person name="Hutchinson M.I."/>
            <person name="Powell A.J."/>
            <person name="Barry K."/>
            <person name="Miller A.N."/>
            <person name="Grigoriev I.V."/>
            <person name="Debuchy R."/>
            <person name="Gladieux P."/>
            <person name="Hiltunen Thoren M."/>
            <person name="Johannesson H."/>
        </authorList>
    </citation>
    <scope>NUCLEOTIDE SEQUENCE</scope>
    <source>
        <strain evidence="3">FGSC 1904</strain>
    </source>
</reference>
<dbReference type="AlphaFoldDB" id="A0AAE0PML8"/>
<dbReference type="EMBL" id="JAUTDP010000001">
    <property type="protein sequence ID" value="KAK3402723.1"/>
    <property type="molecule type" value="Genomic_DNA"/>
</dbReference>
<keyword evidence="1" id="KW-0539">Nucleus</keyword>
<evidence type="ECO:0000313" key="4">
    <source>
        <dbReference type="Proteomes" id="UP001281003"/>
    </source>
</evidence>
<dbReference type="PANTHER" id="PTHR37540:SF9">
    <property type="entry name" value="ZN(2)-C6 FUNGAL-TYPE DOMAIN-CONTAINING PROTEIN"/>
    <property type="match status" value="1"/>
</dbReference>
<accession>A0AAE0PML8</accession>
<gene>
    <name evidence="3" type="ORF">B0T20DRAFT_449711</name>
</gene>
<proteinExistence type="predicted"/>
<feature type="region of interest" description="Disordered" evidence="2">
    <location>
        <begin position="461"/>
        <end position="519"/>
    </location>
</feature>
<evidence type="ECO:0000256" key="2">
    <source>
        <dbReference type="SAM" id="MobiDB-lite"/>
    </source>
</evidence>
<reference evidence="3" key="2">
    <citation type="submission" date="2023-07" db="EMBL/GenBank/DDBJ databases">
        <authorList>
            <consortium name="Lawrence Berkeley National Laboratory"/>
            <person name="Haridas S."/>
            <person name="Hensen N."/>
            <person name="Bonometti L."/>
            <person name="Westerberg I."/>
            <person name="Brannstrom I.O."/>
            <person name="Guillou S."/>
            <person name="Cros-Aarteil S."/>
            <person name="Calhoun S."/>
            <person name="Kuo A."/>
            <person name="Mondo S."/>
            <person name="Pangilinan J."/>
            <person name="Riley R."/>
            <person name="LaButti K."/>
            <person name="Andreopoulos B."/>
            <person name="Lipzen A."/>
            <person name="Chen C."/>
            <person name="Yanf M."/>
            <person name="Daum C."/>
            <person name="Ng V."/>
            <person name="Clum A."/>
            <person name="Steindorff A."/>
            <person name="Ohm R."/>
            <person name="Martin F."/>
            <person name="Silar P."/>
            <person name="Natvig D."/>
            <person name="Lalanne C."/>
            <person name="Gautier V."/>
            <person name="Ament-velasquez S.L."/>
            <person name="Kruys A."/>
            <person name="Hutchinson M.I."/>
            <person name="Powell A.J."/>
            <person name="Barry K."/>
            <person name="Miller A.N."/>
            <person name="Grigoriev I.V."/>
            <person name="Debuchy R."/>
            <person name="Gladieux P."/>
            <person name="Thoren M.H."/>
            <person name="Johannesson H."/>
        </authorList>
    </citation>
    <scope>NUCLEOTIDE SEQUENCE</scope>
    <source>
        <strain evidence="3">FGSC 1904</strain>
    </source>
</reference>
<evidence type="ECO:0000313" key="3">
    <source>
        <dbReference type="EMBL" id="KAK3402723.1"/>
    </source>
</evidence>
<keyword evidence="4" id="KW-1185">Reference proteome</keyword>